<dbReference type="AlphaFoldDB" id="A0A497U0Q2"/>
<sequence>MEKNKASSFIFGIIAIILGSVLFKQFDFKTLKFEHTGLAVIYSITFLFSVYVLVRNYKNNQKRQ</sequence>
<gene>
    <name evidence="2" type="ORF">B0G92_3187</name>
    <name evidence="3" type="ORF">CLV50_3212</name>
</gene>
<evidence type="ECO:0000313" key="3">
    <source>
        <dbReference type="EMBL" id="RLJ23397.1"/>
    </source>
</evidence>
<feature type="transmembrane region" description="Helical" evidence="1">
    <location>
        <begin position="7"/>
        <end position="23"/>
    </location>
</feature>
<dbReference type="Proteomes" id="UP000275027">
    <property type="component" value="Unassembled WGS sequence"/>
</dbReference>
<evidence type="ECO:0000256" key="1">
    <source>
        <dbReference type="SAM" id="Phobius"/>
    </source>
</evidence>
<name>A0A497U0Q2_9FLAO</name>
<keyword evidence="1" id="KW-1133">Transmembrane helix</keyword>
<evidence type="ECO:0008006" key="6">
    <source>
        <dbReference type="Google" id="ProtNLM"/>
    </source>
</evidence>
<dbReference type="EMBL" id="RCCB01000015">
    <property type="protein sequence ID" value="RLJ23397.1"/>
    <property type="molecule type" value="Genomic_DNA"/>
</dbReference>
<dbReference type="Proteomes" id="UP000233767">
    <property type="component" value="Unassembled WGS sequence"/>
</dbReference>
<keyword evidence="1" id="KW-0472">Membrane</keyword>
<feature type="transmembrane region" description="Helical" evidence="1">
    <location>
        <begin position="35"/>
        <end position="54"/>
    </location>
</feature>
<evidence type="ECO:0000313" key="2">
    <source>
        <dbReference type="EMBL" id="PKW20107.1"/>
    </source>
</evidence>
<reference evidence="3 5" key="2">
    <citation type="submission" date="2018-10" db="EMBL/GenBank/DDBJ databases">
        <title>Genomic Encyclopedia of Archaeal and Bacterial Type Strains, Phase II (KMG-II): from individual species to whole genera.</title>
        <authorList>
            <person name="Goeker M."/>
        </authorList>
    </citation>
    <scope>NUCLEOTIDE SEQUENCE [LARGE SCALE GENOMIC DNA]</scope>
    <source>
        <strain evidence="3 5">DSM 21886</strain>
    </source>
</reference>
<dbReference type="EMBL" id="PJND01000011">
    <property type="protein sequence ID" value="PKW20107.1"/>
    <property type="molecule type" value="Genomic_DNA"/>
</dbReference>
<protein>
    <recommendedName>
        <fullName evidence="6">ATP synthase F0 sector subunit C</fullName>
    </recommendedName>
</protein>
<keyword evidence="1" id="KW-0812">Transmembrane</keyword>
<organism evidence="3 5">
    <name type="scientific">Flavobacterium lindanitolerans</name>
    <dbReference type="NCBI Taxonomy" id="428988"/>
    <lineage>
        <taxon>Bacteria</taxon>
        <taxon>Pseudomonadati</taxon>
        <taxon>Bacteroidota</taxon>
        <taxon>Flavobacteriia</taxon>
        <taxon>Flavobacteriales</taxon>
        <taxon>Flavobacteriaceae</taxon>
        <taxon>Flavobacterium</taxon>
    </lineage>
</organism>
<accession>A0A497U0Q2</accession>
<reference evidence="2 4" key="1">
    <citation type="submission" date="2017-12" db="EMBL/GenBank/DDBJ databases">
        <title>Genomic Encyclopedia of Type Strains, Phase III (KMG-III): the genomes of soil and plant-associated and newly described type strains.</title>
        <authorList>
            <person name="Whitman W."/>
        </authorList>
    </citation>
    <scope>NUCLEOTIDE SEQUENCE [LARGE SCALE GENOMIC DNA]</scope>
    <source>
        <strain evidence="2 4">IP-10</strain>
    </source>
</reference>
<comment type="caution">
    <text evidence="3">The sequence shown here is derived from an EMBL/GenBank/DDBJ whole genome shotgun (WGS) entry which is preliminary data.</text>
</comment>
<proteinExistence type="predicted"/>
<evidence type="ECO:0000313" key="4">
    <source>
        <dbReference type="Proteomes" id="UP000233767"/>
    </source>
</evidence>
<evidence type="ECO:0000313" key="5">
    <source>
        <dbReference type="Proteomes" id="UP000275027"/>
    </source>
</evidence>
<keyword evidence="4" id="KW-1185">Reference proteome</keyword>